<dbReference type="AlphaFoldDB" id="A0A2H0RD73"/>
<dbReference type="Proteomes" id="UP000228767">
    <property type="component" value="Unassembled WGS sequence"/>
</dbReference>
<gene>
    <name evidence="2" type="ORF">COV10_04795</name>
</gene>
<accession>A0A2H0RD73</accession>
<keyword evidence="1" id="KW-0812">Transmembrane</keyword>
<evidence type="ECO:0000313" key="2">
    <source>
        <dbReference type="EMBL" id="PIR44427.1"/>
    </source>
</evidence>
<reference evidence="2 3" key="1">
    <citation type="submission" date="2017-09" db="EMBL/GenBank/DDBJ databases">
        <title>Depth-based differentiation of microbial function through sediment-hosted aquifers and enrichment of novel symbionts in the deep terrestrial subsurface.</title>
        <authorList>
            <person name="Probst A.J."/>
            <person name="Ladd B."/>
            <person name="Jarett J.K."/>
            <person name="Geller-Mcgrath D.E."/>
            <person name="Sieber C.M."/>
            <person name="Emerson J.B."/>
            <person name="Anantharaman K."/>
            <person name="Thomas B.C."/>
            <person name="Malmstrom R."/>
            <person name="Stieglmeier M."/>
            <person name="Klingl A."/>
            <person name="Woyke T."/>
            <person name="Ryan C.M."/>
            <person name="Banfield J.F."/>
        </authorList>
    </citation>
    <scope>NUCLEOTIDE SEQUENCE [LARGE SCALE GENOMIC DNA]</scope>
    <source>
        <strain evidence="2">CG10_big_fil_rev_8_21_14_0_10_51_16</strain>
    </source>
</reference>
<evidence type="ECO:0000313" key="3">
    <source>
        <dbReference type="Proteomes" id="UP000228767"/>
    </source>
</evidence>
<name>A0A2H0RD73_9BACT</name>
<proteinExistence type="predicted"/>
<sequence>MSSTRIISGIIGNLILAGTFLMLMLDQSEYKHFIASTGLLIFIAEVLSIFASALALGLNRSEERNSTSAVFEHLHPAMPKIISAIRLGKRLFLLGFYLVFALSFLLIFKNSVFILWFTLSSSIKIMGGNLNQNKRMVVYQLLFFMLTTSIITIIAGYVLGKPTSNLLSCGSGGGCGGLFIEAPWALLWWGITYYSGLALSELYFYCRPSALTKLLPGK</sequence>
<comment type="caution">
    <text evidence="2">The sequence shown here is derived from an EMBL/GenBank/DDBJ whole genome shotgun (WGS) entry which is preliminary data.</text>
</comment>
<dbReference type="EMBL" id="PCYI01000030">
    <property type="protein sequence ID" value="PIR44427.1"/>
    <property type="molecule type" value="Genomic_DNA"/>
</dbReference>
<keyword evidence="1" id="KW-0472">Membrane</keyword>
<evidence type="ECO:0000256" key="1">
    <source>
        <dbReference type="SAM" id="Phobius"/>
    </source>
</evidence>
<feature type="transmembrane region" description="Helical" evidence="1">
    <location>
        <begin position="6"/>
        <end position="25"/>
    </location>
</feature>
<protein>
    <submittedName>
        <fullName evidence="2">Uncharacterized protein</fullName>
    </submittedName>
</protein>
<keyword evidence="1" id="KW-1133">Transmembrane helix</keyword>
<feature type="transmembrane region" description="Helical" evidence="1">
    <location>
        <begin position="96"/>
        <end position="117"/>
    </location>
</feature>
<feature type="transmembrane region" description="Helical" evidence="1">
    <location>
        <begin position="37"/>
        <end position="58"/>
    </location>
</feature>
<feature type="transmembrane region" description="Helical" evidence="1">
    <location>
        <begin position="137"/>
        <end position="158"/>
    </location>
</feature>
<organism evidence="2 3">
    <name type="scientific">Candidatus Vogelbacteria bacterium CG10_big_fil_rev_8_21_14_0_10_51_16</name>
    <dbReference type="NCBI Taxonomy" id="1975045"/>
    <lineage>
        <taxon>Bacteria</taxon>
        <taxon>Candidatus Vogeliibacteriota</taxon>
    </lineage>
</organism>